<accession>A0ABN8QSJ6</accession>
<keyword evidence="7" id="KW-0862">Zinc</keyword>
<evidence type="ECO:0000256" key="4">
    <source>
        <dbReference type="ARBA" id="ARBA00022723"/>
    </source>
</evidence>
<reference evidence="10 11" key="1">
    <citation type="submission" date="2022-05" db="EMBL/GenBank/DDBJ databases">
        <authorList>
            <consortium name="Genoscope - CEA"/>
            <person name="William W."/>
        </authorList>
    </citation>
    <scope>NUCLEOTIDE SEQUENCE [LARGE SCALE GENOMIC DNA]</scope>
</reference>
<dbReference type="PANTHER" id="PTHR14742">
    <property type="entry name" value="RIBONUCLEASE P SUBUNIT P21"/>
    <property type="match status" value="1"/>
</dbReference>
<keyword evidence="11" id="KW-1185">Reference proteome</keyword>
<evidence type="ECO:0000256" key="1">
    <source>
        <dbReference type="ARBA" id="ARBA00022490"/>
    </source>
</evidence>
<organism evidence="10 11">
    <name type="scientific">Porites lobata</name>
    <dbReference type="NCBI Taxonomy" id="104759"/>
    <lineage>
        <taxon>Eukaryota</taxon>
        <taxon>Metazoa</taxon>
        <taxon>Cnidaria</taxon>
        <taxon>Anthozoa</taxon>
        <taxon>Hexacorallia</taxon>
        <taxon>Scleractinia</taxon>
        <taxon>Fungiina</taxon>
        <taxon>Poritidae</taxon>
        <taxon>Porites</taxon>
    </lineage>
</organism>
<keyword evidence="5" id="KW-0255">Endonuclease</keyword>
<comment type="caution">
    <text evidence="10">The sequence shown here is derived from an EMBL/GenBank/DDBJ whole genome shotgun (WGS) entry which is preliminary data.</text>
</comment>
<evidence type="ECO:0000256" key="5">
    <source>
        <dbReference type="ARBA" id="ARBA00022759"/>
    </source>
</evidence>
<dbReference type="HAMAP" id="MF_00757">
    <property type="entry name" value="RNase_P_4"/>
    <property type="match status" value="1"/>
</dbReference>
<keyword evidence="6" id="KW-0378">Hydrolase</keyword>
<protein>
    <submittedName>
        <fullName evidence="10">Uncharacterized protein</fullName>
    </submittedName>
</protein>
<gene>
    <name evidence="10" type="ORF">PLOB_00010219</name>
</gene>
<dbReference type="PANTHER" id="PTHR14742:SF0">
    <property type="entry name" value="RIBONUCLEASE P PROTEIN SUBUNIT P21"/>
    <property type="match status" value="1"/>
</dbReference>
<evidence type="ECO:0000256" key="8">
    <source>
        <dbReference type="ARBA" id="ARBA00038402"/>
    </source>
</evidence>
<evidence type="ECO:0000256" key="2">
    <source>
        <dbReference type="ARBA" id="ARBA00022694"/>
    </source>
</evidence>
<dbReference type="Proteomes" id="UP001159405">
    <property type="component" value="Unassembled WGS sequence"/>
</dbReference>
<dbReference type="InterPro" id="IPR007175">
    <property type="entry name" value="Rpr2/Snm1/Rpp21"/>
</dbReference>
<evidence type="ECO:0000256" key="7">
    <source>
        <dbReference type="ARBA" id="ARBA00022833"/>
    </source>
</evidence>
<proteinExistence type="inferred from homology"/>
<evidence type="ECO:0000256" key="9">
    <source>
        <dbReference type="SAM" id="MobiDB-lite"/>
    </source>
</evidence>
<keyword evidence="1" id="KW-0963">Cytoplasm</keyword>
<dbReference type="Pfam" id="PF04032">
    <property type="entry name" value="Rpr2"/>
    <property type="match status" value="1"/>
</dbReference>
<evidence type="ECO:0000256" key="6">
    <source>
        <dbReference type="ARBA" id="ARBA00022801"/>
    </source>
</evidence>
<evidence type="ECO:0000313" key="10">
    <source>
        <dbReference type="EMBL" id="CAH3169637.1"/>
    </source>
</evidence>
<feature type="region of interest" description="Disordered" evidence="9">
    <location>
        <begin position="118"/>
        <end position="149"/>
    </location>
</feature>
<dbReference type="Gene3D" id="6.20.50.20">
    <property type="match status" value="1"/>
</dbReference>
<dbReference type="InterPro" id="IPR016432">
    <property type="entry name" value="RNP4"/>
</dbReference>
<dbReference type="EMBL" id="CALNXK010000151">
    <property type="protein sequence ID" value="CAH3169637.1"/>
    <property type="molecule type" value="Genomic_DNA"/>
</dbReference>
<evidence type="ECO:0000256" key="3">
    <source>
        <dbReference type="ARBA" id="ARBA00022722"/>
    </source>
</evidence>
<keyword evidence="2" id="KW-0819">tRNA processing</keyword>
<comment type="similarity">
    <text evidence="8">Belongs to the eukaryotic/archaeal RNase P protein component 4 family.</text>
</comment>
<keyword evidence="3" id="KW-0540">Nuclease</keyword>
<name>A0ABN8QSJ6_9CNID</name>
<sequence length="149" mass="17243">MGRKDNKVPTEKQEASHKLNFLHQASHAVLTINPANVEMSRFYTSTMKEIARKLVYKLDPSIKRTTCKHCNALLVPGVTAKVRVRNKRERHVVITCVACRTVRRYLCRADHVLWSEKANDDKNRKDQKEGMDASLQEHCKQKQEKSSQK</sequence>
<evidence type="ECO:0000313" key="11">
    <source>
        <dbReference type="Proteomes" id="UP001159405"/>
    </source>
</evidence>
<keyword evidence="4" id="KW-0479">Metal-binding</keyword>